<gene>
    <name evidence="3" type="ORF">INQ84_02920</name>
</gene>
<accession>A0AAQ0EL73</accession>
<evidence type="ECO:0000259" key="2">
    <source>
        <dbReference type="SMART" id="SM00506"/>
    </source>
</evidence>
<dbReference type="SMART" id="SM00506">
    <property type="entry name" value="A1pp"/>
    <property type="match status" value="1"/>
</dbReference>
<feature type="transmembrane region" description="Helical" evidence="1">
    <location>
        <begin position="27"/>
        <end position="48"/>
    </location>
</feature>
<dbReference type="SUPFAM" id="SSF52949">
    <property type="entry name" value="Macro domain-like"/>
    <property type="match status" value="1"/>
</dbReference>
<feature type="transmembrane region" description="Helical" evidence="1">
    <location>
        <begin position="54"/>
        <end position="73"/>
    </location>
</feature>
<dbReference type="AlphaFoldDB" id="A0AAQ0EL73"/>
<evidence type="ECO:0000256" key="1">
    <source>
        <dbReference type="SAM" id="Phobius"/>
    </source>
</evidence>
<protein>
    <recommendedName>
        <fullName evidence="2">Macro domain-containing protein</fullName>
    </recommendedName>
</protein>
<keyword evidence="1" id="KW-0812">Transmembrane</keyword>
<sequence>MFAPLSAIQNALRHSCRSPILTHKQALVTSLATGIILGLAGCIVGILASITSQIVISALFLGSSLLITGLLIYQHFCPLERVVRELPSPVPSEAIPEIPELEMPEPVTPPPSLIPPKPALKKTIKEMVFGWNHIGSTKLLPYFLSSEKIALSFRNPSARFFAWNIPNTQTLFISTSGQIASLRLQSSLPAAIVNVAQSISCSKGGCGTNDLLSSVITDSCWEESKPRSGLLLPGECSSTHWKDRDSFVPTWNPETKTYNKPTRFIQVQAPKASMYRDNSEDCYRLCFKAYLACFEEAIKHDCQIIQIPLFSSFSDFIPKEPIKQRSWLNSAKLALLHALDRMANKYHHKDLIVVLTNTPQPISF</sequence>
<dbReference type="EMBL" id="CP063185">
    <property type="protein sequence ID" value="QYC74060.1"/>
    <property type="molecule type" value="Genomic_DNA"/>
</dbReference>
<keyword evidence="1" id="KW-0472">Membrane</keyword>
<dbReference type="RefSeq" id="WP_080121973.1">
    <property type="nucleotide sequence ID" value="NZ_CP063062.1"/>
</dbReference>
<name>A0AAQ0EL73_9CHLA</name>
<feature type="domain" description="Macro" evidence="2">
    <location>
        <begin position="171"/>
        <end position="326"/>
    </location>
</feature>
<proteinExistence type="predicted"/>
<reference evidence="3" key="1">
    <citation type="journal article" date="2021" name="Front. Microbiol.">
        <title>Generation of Tetracycline and Rifamycin Resistant Chlamydia Suis Recombinants.</title>
        <authorList>
            <person name="Marti H."/>
            <person name="Bommana S."/>
            <person name="Read T.D."/>
            <person name="Pesch T."/>
            <person name="Prahauser B."/>
            <person name="Dean D."/>
            <person name="Borel N."/>
        </authorList>
    </citation>
    <scope>NUCLEOTIDE SEQUENCE</scope>
    <source>
        <strain evidence="3">208.1</strain>
    </source>
</reference>
<dbReference type="InterPro" id="IPR002589">
    <property type="entry name" value="Macro_dom"/>
</dbReference>
<keyword evidence="1" id="KW-1133">Transmembrane helix</keyword>
<dbReference type="InterPro" id="IPR043472">
    <property type="entry name" value="Macro_dom-like"/>
</dbReference>
<evidence type="ECO:0000313" key="3">
    <source>
        <dbReference type="EMBL" id="QYC74060.1"/>
    </source>
</evidence>
<evidence type="ECO:0000313" key="4">
    <source>
        <dbReference type="Proteomes" id="UP000825134"/>
    </source>
</evidence>
<organism evidence="3 4">
    <name type="scientific">Chlamydia suis</name>
    <dbReference type="NCBI Taxonomy" id="83559"/>
    <lineage>
        <taxon>Bacteria</taxon>
        <taxon>Pseudomonadati</taxon>
        <taxon>Chlamydiota</taxon>
        <taxon>Chlamydiia</taxon>
        <taxon>Chlamydiales</taxon>
        <taxon>Chlamydiaceae</taxon>
        <taxon>Chlamydia/Chlamydophila group</taxon>
        <taxon>Chlamydia</taxon>
    </lineage>
</organism>
<dbReference type="Proteomes" id="UP000825134">
    <property type="component" value="Chromosome"/>
</dbReference>